<accession>A0A401RVH1</accession>
<evidence type="ECO:0000256" key="1">
    <source>
        <dbReference type="ARBA" id="ARBA00004613"/>
    </source>
</evidence>
<sequence>MQAKCWIKLPDTKTKSTSRGLIGTVIVLFFAVLCCLSLLVILLQQIRELRSELAKVHEQLHVFSKRTRVNLEDDSVEHEQEMEDLSENLKNSYNAKSQIKQQLTGLNEKIYDLRSISRKRRDVRPCGKQLSFLQLIPNARESIILQEDSTFIPWTVASRRGDALKKISNRIAVRENGYYTVYSQVLYYDNYMAMGHIVQRRKANVVGNERPVLTLFRCIQNMPNSSPSNTCFTAGIVNLDQGDELELLLPSRPNANISMEKDSTFFGVIQLL</sequence>
<dbReference type="GO" id="GO:0005164">
    <property type="term" value="F:tumor necrosis factor receptor binding"/>
    <property type="evidence" value="ECO:0007669"/>
    <property type="project" value="InterPro"/>
</dbReference>
<gene>
    <name evidence="10" type="ORF">chiPu_0000545</name>
</gene>
<keyword evidence="8" id="KW-1133">Transmembrane helix</keyword>
<evidence type="ECO:0000256" key="6">
    <source>
        <dbReference type="ARBA" id="ARBA00023180"/>
    </source>
</evidence>
<dbReference type="GO" id="GO:0005125">
    <property type="term" value="F:cytokine activity"/>
    <property type="evidence" value="ECO:0007669"/>
    <property type="project" value="UniProtKB-KW"/>
</dbReference>
<protein>
    <recommendedName>
        <fullName evidence="9">THD domain-containing protein</fullName>
    </recommendedName>
</protein>
<dbReference type="InterPro" id="IPR008983">
    <property type="entry name" value="Tumour_necrosis_fac-like_dom"/>
</dbReference>
<comment type="similarity">
    <text evidence="2">Belongs to the tumor necrosis factor family.</text>
</comment>
<keyword evidence="7" id="KW-0175">Coiled coil</keyword>
<feature type="coiled-coil region" evidence="7">
    <location>
        <begin position="39"/>
        <end position="102"/>
    </location>
</feature>
<dbReference type="Gene3D" id="2.60.120.40">
    <property type="match status" value="1"/>
</dbReference>
<evidence type="ECO:0000256" key="3">
    <source>
        <dbReference type="ARBA" id="ARBA00022514"/>
    </source>
</evidence>
<evidence type="ECO:0000256" key="7">
    <source>
        <dbReference type="SAM" id="Coils"/>
    </source>
</evidence>
<comment type="caution">
    <text evidence="10">The sequence shown here is derived from an EMBL/GenBank/DDBJ whole genome shotgun (WGS) entry which is preliminary data.</text>
</comment>
<evidence type="ECO:0000313" key="10">
    <source>
        <dbReference type="EMBL" id="GCC22160.1"/>
    </source>
</evidence>
<dbReference type="GO" id="GO:0005615">
    <property type="term" value="C:extracellular space"/>
    <property type="evidence" value="ECO:0007669"/>
    <property type="project" value="UniProtKB-KW"/>
</dbReference>
<evidence type="ECO:0000256" key="2">
    <source>
        <dbReference type="ARBA" id="ARBA00008670"/>
    </source>
</evidence>
<dbReference type="OrthoDB" id="5947373at2759"/>
<dbReference type="OMA" id="CIQNMPN"/>
<keyword evidence="8" id="KW-0472">Membrane</keyword>
<organism evidence="10 11">
    <name type="scientific">Chiloscyllium punctatum</name>
    <name type="common">Brownbanded bambooshark</name>
    <name type="synonym">Hemiscyllium punctatum</name>
    <dbReference type="NCBI Taxonomy" id="137246"/>
    <lineage>
        <taxon>Eukaryota</taxon>
        <taxon>Metazoa</taxon>
        <taxon>Chordata</taxon>
        <taxon>Craniata</taxon>
        <taxon>Vertebrata</taxon>
        <taxon>Chondrichthyes</taxon>
        <taxon>Elasmobranchii</taxon>
        <taxon>Galeomorphii</taxon>
        <taxon>Galeoidea</taxon>
        <taxon>Orectolobiformes</taxon>
        <taxon>Hemiscylliidae</taxon>
        <taxon>Chiloscyllium</taxon>
    </lineage>
</organism>
<name>A0A401RVH1_CHIPU</name>
<dbReference type="PANTHER" id="PTHR15151">
    <property type="entry name" value="PROTEIN EIGER"/>
    <property type="match status" value="1"/>
</dbReference>
<keyword evidence="5" id="KW-1015">Disulfide bond</keyword>
<feature type="domain" description="THD" evidence="9">
    <location>
        <begin position="131"/>
        <end position="271"/>
    </location>
</feature>
<keyword evidence="3" id="KW-0202">Cytokine</keyword>
<comment type="subcellular location">
    <subcellularLocation>
        <location evidence="1">Secreted</location>
    </subcellularLocation>
</comment>
<dbReference type="AlphaFoldDB" id="A0A401RVH1"/>
<evidence type="ECO:0000259" key="9">
    <source>
        <dbReference type="PROSITE" id="PS50049"/>
    </source>
</evidence>
<dbReference type="PANTHER" id="PTHR15151:SF24">
    <property type="entry name" value="A PROLIFERATION-INDUCING LIGAND-LIKE PROTEIN-RELATED"/>
    <property type="match status" value="1"/>
</dbReference>
<keyword evidence="11" id="KW-1185">Reference proteome</keyword>
<evidence type="ECO:0000313" key="11">
    <source>
        <dbReference type="Proteomes" id="UP000287033"/>
    </source>
</evidence>
<evidence type="ECO:0000256" key="8">
    <source>
        <dbReference type="SAM" id="Phobius"/>
    </source>
</evidence>
<evidence type="ECO:0000256" key="5">
    <source>
        <dbReference type="ARBA" id="ARBA00023157"/>
    </source>
</evidence>
<dbReference type="Pfam" id="PF00229">
    <property type="entry name" value="TNF"/>
    <property type="match status" value="1"/>
</dbReference>
<dbReference type="GO" id="GO:0030890">
    <property type="term" value="P:positive regulation of B cell proliferation"/>
    <property type="evidence" value="ECO:0007669"/>
    <property type="project" value="TreeGrafter"/>
</dbReference>
<evidence type="ECO:0000256" key="4">
    <source>
        <dbReference type="ARBA" id="ARBA00022525"/>
    </source>
</evidence>
<reference evidence="10 11" key="1">
    <citation type="journal article" date="2018" name="Nat. Ecol. Evol.">
        <title>Shark genomes provide insights into elasmobranch evolution and the origin of vertebrates.</title>
        <authorList>
            <person name="Hara Y"/>
            <person name="Yamaguchi K"/>
            <person name="Onimaru K"/>
            <person name="Kadota M"/>
            <person name="Koyanagi M"/>
            <person name="Keeley SD"/>
            <person name="Tatsumi K"/>
            <person name="Tanaka K"/>
            <person name="Motone F"/>
            <person name="Kageyama Y"/>
            <person name="Nozu R"/>
            <person name="Adachi N"/>
            <person name="Nishimura O"/>
            <person name="Nakagawa R"/>
            <person name="Tanegashima C"/>
            <person name="Kiyatake I"/>
            <person name="Matsumoto R"/>
            <person name="Murakumo K"/>
            <person name="Nishida K"/>
            <person name="Terakita A"/>
            <person name="Kuratani S"/>
            <person name="Sato K"/>
            <person name="Hyodo S Kuraku.S."/>
        </authorList>
    </citation>
    <scope>NUCLEOTIDE SEQUENCE [LARGE SCALE GENOMIC DNA]</scope>
</reference>
<dbReference type="STRING" id="137246.A0A401RVH1"/>
<proteinExistence type="inferred from homology"/>
<dbReference type="Proteomes" id="UP000287033">
    <property type="component" value="Unassembled WGS sequence"/>
</dbReference>
<keyword evidence="6" id="KW-0325">Glycoprotein</keyword>
<dbReference type="GO" id="GO:0006955">
    <property type="term" value="P:immune response"/>
    <property type="evidence" value="ECO:0007669"/>
    <property type="project" value="InterPro"/>
</dbReference>
<dbReference type="InterPro" id="IPR006052">
    <property type="entry name" value="TNF_dom"/>
</dbReference>
<feature type="transmembrane region" description="Helical" evidence="8">
    <location>
        <begin position="21"/>
        <end position="43"/>
    </location>
</feature>
<dbReference type="InterPro" id="IPR051748">
    <property type="entry name" value="TNF_Ligand_Superfamily"/>
</dbReference>
<dbReference type="EMBL" id="BEZZ01000007">
    <property type="protein sequence ID" value="GCC22160.1"/>
    <property type="molecule type" value="Genomic_DNA"/>
</dbReference>
<keyword evidence="8" id="KW-0812">Transmembrane</keyword>
<dbReference type="GO" id="GO:0016020">
    <property type="term" value="C:membrane"/>
    <property type="evidence" value="ECO:0007669"/>
    <property type="project" value="InterPro"/>
</dbReference>
<keyword evidence="4" id="KW-0964">Secreted</keyword>
<dbReference type="PROSITE" id="PS50049">
    <property type="entry name" value="THD_2"/>
    <property type="match status" value="1"/>
</dbReference>
<dbReference type="SUPFAM" id="SSF49842">
    <property type="entry name" value="TNF-like"/>
    <property type="match status" value="1"/>
</dbReference>